<proteinExistence type="predicted"/>
<reference evidence="1" key="1">
    <citation type="submission" date="2020-10" db="EMBL/GenBank/DDBJ databases">
        <authorList>
            <person name="Gilroy R."/>
        </authorList>
    </citation>
    <scope>NUCLEOTIDE SEQUENCE</scope>
    <source>
        <strain evidence="1">10037</strain>
    </source>
</reference>
<dbReference type="AlphaFoldDB" id="A0A9D9N8Q4"/>
<organism evidence="1 2">
    <name type="scientific">Candidatus Merdivivens pullistercoris</name>
    <dbReference type="NCBI Taxonomy" id="2840873"/>
    <lineage>
        <taxon>Bacteria</taxon>
        <taxon>Pseudomonadati</taxon>
        <taxon>Bacteroidota</taxon>
        <taxon>Bacteroidia</taxon>
        <taxon>Bacteroidales</taxon>
        <taxon>Muribaculaceae</taxon>
        <taxon>Muribaculaceae incertae sedis</taxon>
        <taxon>Candidatus Merdivivens</taxon>
    </lineage>
</organism>
<comment type="caution">
    <text evidence="1">The sequence shown here is derived from an EMBL/GenBank/DDBJ whole genome shotgun (WGS) entry which is preliminary data.</text>
</comment>
<reference evidence="1" key="2">
    <citation type="journal article" date="2021" name="PeerJ">
        <title>Extensive microbial diversity within the chicken gut microbiome revealed by metagenomics and culture.</title>
        <authorList>
            <person name="Gilroy R."/>
            <person name="Ravi A."/>
            <person name="Getino M."/>
            <person name="Pursley I."/>
            <person name="Horton D.L."/>
            <person name="Alikhan N.F."/>
            <person name="Baker D."/>
            <person name="Gharbi K."/>
            <person name="Hall N."/>
            <person name="Watson M."/>
            <person name="Adriaenssens E.M."/>
            <person name="Foster-Nyarko E."/>
            <person name="Jarju S."/>
            <person name="Secka A."/>
            <person name="Antonio M."/>
            <person name="Oren A."/>
            <person name="Chaudhuri R.R."/>
            <person name="La Ragione R."/>
            <person name="Hildebrand F."/>
            <person name="Pallen M.J."/>
        </authorList>
    </citation>
    <scope>NUCLEOTIDE SEQUENCE</scope>
    <source>
        <strain evidence="1">10037</strain>
    </source>
</reference>
<dbReference type="PROSITE" id="PS51257">
    <property type="entry name" value="PROKAR_LIPOPROTEIN"/>
    <property type="match status" value="1"/>
</dbReference>
<protein>
    <submittedName>
        <fullName evidence="1">Fimbrillin family protein</fullName>
    </submittedName>
</protein>
<accession>A0A9D9N8Q4</accession>
<dbReference type="Proteomes" id="UP000823597">
    <property type="component" value="Unassembled WGS sequence"/>
</dbReference>
<gene>
    <name evidence="1" type="ORF">IAB93_01595</name>
</gene>
<evidence type="ECO:0000313" key="2">
    <source>
        <dbReference type="Proteomes" id="UP000823597"/>
    </source>
</evidence>
<dbReference type="Pfam" id="PF13149">
    <property type="entry name" value="Mfa_like_1"/>
    <property type="match status" value="1"/>
</dbReference>
<dbReference type="InterPro" id="IPR025049">
    <property type="entry name" value="Mfa-like_1"/>
</dbReference>
<evidence type="ECO:0000313" key="1">
    <source>
        <dbReference type="EMBL" id="MBO8464673.1"/>
    </source>
</evidence>
<dbReference type="EMBL" id="JADIME010000017">
    <property type="protein sequence ID" value="MBO8464673.1"/>
    <property type="molecule type" value="Genomic_DNA"/>
</dbReference>
<dbReference type="Gene3D" id="2.60.40.2630">
    <property type="match status" value="1"/>
</dbReference>
<name>A0A9D9N8Q4_9BACT</name>
<sequence>MKKILFVLLPVAALFSCTERVTDADNDSPVQIRLGAGMPGSGVEVKGDGPIEGDDTFIAAVAGWVSNSGAASYRSEEDWLSVTSAISGNASGQAVQLTPLRYYEPDNDYRTYMKAWYPEGRLDEGIVEFANYDGSVDAMLAGEISGSKMDNENKVLVFNHMTTQLKFVVVKDESLADGTVLEYIRIKDAAIPTGFDLYSDKVIYTSAGENGLSVPGIAENLVIGTDPEGDIVGDPVMIEPFKGNTMSLDVRTSATLYEDVQVIIDEDSDFQPGKAYTITLTFTQESISLKASVTEWTTGTGSGIVE</sequence>